<feature type="compositionally biased region" description="Polar residues" evidence="2">
    <location>
        <begin position="41"/>
        <end position="55"/>
    </location>
</feature>
<feature type="region of interest" description="Disordered" evidence="2">
    <location>
        <begin position="1400"/>
        <end position="1420"/>
    </location>
</feature>
<dbReference type="InterPro" id="IPR050426">
    <property type="entry name" value="Glycosyltransferase_28"/>
</dbReference>
<reference evidence="5" key="1">
    <citation type="journal article" date="2020" name="Stud. Mycol.">
        <title>101 Dothideomycetes genomes: a test case for predicting lifestyles and emergence of pathogens.</title>
        <authorList>
            <person name="Haridas S."/>
            <person name="Albert R."/>
            <person name="Binder M."/>
            <person name="Bloem J."/>
            <person name="Labutti K."/>
            <person name="Salamov A."/>
            <person name="Andreopoulos B."/>
            <person name="Baker S."/>
            <person name="Barry K."/>
            <person name="Bills G."/>
            <person name="Bluhm B."/>
            <person name="Cannon C."/>
            <person name="Castanera R."/>
            <person name="Culley D."/>
            <person name="Daum C."/>
            <person name="Ezra D."/>
            <person name="Gonzalez J."/>
            <person name="Henrissat B."/>
            <person name="Kuo A."/>
            <person name="Liang C."/>
            <person name="Lipzen A."/>
            <person name="Lutzoni F."/>
            <person name="Magnuson J."/>
            <person name="Mondo S."/>
            <person name="Nolan M."/>
            <person name="Ohm R."/>
            <person name="Pangilinan J."/>
            <person name="Park H.-J."/>
            <person name="Ramirez L."/>
            <person name="Alfaro M."/>
            <person name="Sun H."/>
            <person name="Tritt A."/>
            <person name="Yoshinaga Y."/>
            <person name="Zwiers L.-H."/>
            <person name="Turgeon B."/>
            <person name="Goodwin S."/>
            <person name="Spatafora J."/>
            <person name="Crous P."/>
            <person name="Grigoriev I."/>
        </authorList>
    </citation>
    <scope>NUCLEOTIDE SEQUENCE</scope>
    <source>
        <strain evidence="5">CBS 175.79</strain>
    </source>
</reference>
<feature type="compositionally biased region" description="Gly residues" evidence="2">
    <location>
        <begin position="1340"/>
        <end position="1350"/>
    </location>
</feature>
<feature type="region of interest" description="Disordered" evidence="2">
    <location>
        <begin position="1"/>
        <end position="131"/>
    </location>
</feature>
<organism evidence="5 6">
    <name type="scientific">Aaosphaeria arxii CBS 175.79</name>
    <dbReference type="NCBI Taxonomy" id="1450172"/>
    <lineage>
        <taxon>Eukaryota</taxon>
        <taxon>Fungi</taxon>
        <taxon>Dikarya</taxon>
        <taxon>Ascomycota</taxon>
        <taxon>Pezizomycotina</taxon>
        <taxon>Dothideomycetes</taxon>
        <taxon>Pleosporomycetidae</taxon>
        <taxon>Pleosporales</taxon>
        <taxon>Pleosporales incertae sedis</taxon>
        <taxon>Aaosphaeria</taxon>
    </lineage>
</organism>
<feature type="compositionally biased region" description="Basic and acidic residues" evidence="2">
    <location>
        <begin position="1242"/>
        <end position="1253"/>
    </location>
</feature>
<dbReference type="Proteomes" id="UP000799778">
    <property type="component" value="Unassembled WGS sequence"/>
</dbReference>
<dbReference type="Gene3D" id="3.40.50.2000">
    <property type="entry name" value="Glycogen Phosphorylase B"/>
    <property type="match status" value="2"/>
</dbReference>
<protein>
    <submittedName>
        <fullName evidence="5">Glycosyltransferase family 1 protein</fullName>
    </submittedName>
</protein>
<dbReference type="PANTHER" id="PTHR48050:SF13">
    <property type="entry name" value="STEROL 3-BETA-GLUCOSYLTRANSFERASE UGT80A2"/>
    <property type="match status" value="1"/>
</dbReference>
<feature type="compositionally biased region" description="Polar residues" evidence="2">
    <location>
        <begin position="78"/>
        <end position="94"/>
    </location>
</feature>
<dbReference type="GO" id="GO:0016906">
    <property type="term" value="F:sterol 3-beta-glucosyltransferase activity"/>
    <property type="evidence" value="ECO:0007669"/>
    <property type="project" value="UniProtKB-ARBA"/>
</dbReference>
<accession>A0A6A5XXI0</accession>
<feature type="domain" description="Erythromycin biosynthesis protein CIII-like C-terminal" evidence="4">
    <location>
        <begin position="526"/>
        <end position="626"/>
    </location>
</feature>
<feature type="compositionally biased region" description="Low complexity" evidence="2">
    <location>
        <begin position="829"/>
        <end position="841"/>
    </location>
</feature>
<dbReference type="InterPro" id="IPR003903">
    <property type="entry name" value="UIM_dom"/>
</dbReference>
<evidence type="ECO:0000259" key="3">
    <source>
        <dbReference type="Pfam" id="PF03033"/>
    </source>
</evidence>
<dbReference type="SUPFAM" id="SSF53756">
    <property type="entry name" value="UDP-Glycosyltransferase/glycogen phosphorylase"/>
    <property type="match status" value="1"/>
</dbReference>
<dbReference type="PANTHER" id="PTHR48050">
    <property type="entry name" value="STEROL 3-BETA-GLUCOSYLTRANSFERASE"/>
    <property type="match status" value="1"/>
</dbReference>
<dbReference type="InterPro" id="IPR002213">
    <property type="entry name" value="UDP_glucos_trans"/>
</dbReference>
<dbReference type="InterPro" id="IPR010610">
    <property type="entry name" value="EryCIII-like_C"/>
</dbReference>
<feature type="compositionally biased region" description="Low complexity" evidence="2">
    <location>
        <begin position="856"/>
        <end position="866"/>
    </location>
</feature>
<dbReference type="FunFam" id="3.40.50.2000:FF:000009">
    <property type="entry name" value="Sterol 3-beta-glucosyltransferase UGT80A2"/>
    <property type="match status" value="1"/>
</dbReference>
<feature type="region of interest" description="Disordered" evidence="2">
    <location>
        <begin position="1236"/>
        <end position="1364"/>
    </location>
</feature>
<feature type="compositionally biased region" description="Acidic residues" evidence="2">
    <location>
        <begin position="1285"/>
        <end position="1302"/>
    </location>
</feature>
<dbReference type="EMBL" id="ML978068">
    <property type="protein sequence ID" value="KAF2017527.1"/>
    <property type="molecule type" value="Genomic_DNA"/>
</dbReference>
<evidence type="ECO:0000313" key="5">
    <source>
        <dbReference type="EMBL" id="KAF2017527.1"/>
    </source>
</evidence>
<feature type="compositionally biased region" description="Basic and acidic residues" evidence="2">
    <location>
        <begin position="1303"/>
        <end position="1327"/>
    </location>
</feature>
<proteinExistence type="predicted"/>
<dbReference type="GeneID" id="54291130"/>
<evidence type="ECO:0000259" key="4">
    <source>
        <dbReference type="Pfam" id="PF06722"/>
    </source>
</evidence>
<dbReference type="Pfam" id="PF03033">
    <property type="entry name" value="Glyco_transf_28"/>
    <property type="match status" value="1"/>
</dbReference>
<dbReference type="FunFam" id="3.40.50.2000:FF:000100">
    <property type="entry name" value="Glycosyltransferase family 1 protein"/>
    <property type="match status" value="1"/>
</dbReference>
<dbReference type="PROSITE" id="PS50330">
    <property type="entry name" value="UIM"/>
    <property type="match status" value="1"/>
</dbReference>
<dbReference type="Pfam" id="PF06722">
    <property type="entry name" value="EryCIII-like_C"/>
    <property type="match status" value="1"/>
</dbReference>
<dbReference type="GO" id="GO:0005975">
    <property type="term" value="P:carbohydrate metabolic process"/>
    <property type="evidence" value="ECO:0007669"/>
    <property type="project" value="InterPro"/>
</dbReference>
<dbReference type="OrthoDB" id="5835829at2759"/>
<evidence type="ECO:0000313" key="6">
    <source>
        <dbReference type="Proteomes" id="UP000799778"/>
    </source>
</evidence>
<feature type="region of interest" description="Disordered" evidence="2">
    <location>
        <begin position="744"/>
        <end position="878"/>
    </location>
</feature>
<gene>
    <name evidence="5" type="ORF">BU24DRAFT_490676</name>
</gene>
<dbReference type="CDD" id="cd03784">
    <property type="entry name" value="GT1_Gtf-like"/>
    <property type="match status" value="1"/>
</dbReference>
<name>A0A6A5XXI0_9PLEO</name>
<evidence type="ECO:0000256" key="1">
    <source>
        <dbReference type="ARBA" id="ARBA00022679"/>
    </source>
</evidence>
<feature type="domain" description="Glycosyltransferase family 28 N-terminal" evidence="3">
    <location>
        <begin position="194"/>
        <end position="365"/>
    </location>
</feature>
<evidence type="ECO:0000256" key="2">
    <source>
        <dbReference type="SAM" id="MobiDB-lite"/>
    </source>
</evidence>
<dbReference type="InterPro" id="IPR004276">
    <property type="entry name" value="GlycoTrans_28_N"/>
</dbReference>
<feature type="region of interest" description="Disordered" evidence="2">
    <location>
        <begin position="1090"/>
        <end position="1160"/>
    </location>
</feature>
<feature type="compositionally biased region" description="Low complexity" evidence="2">
    <location>
        <begin position="748"/>
        <end position="779"/>
    </location>
</feature>
<keyword evidence="1 5" id="KW-0808">Transferase</keyword>
<sequence length="1420" mass="154349">MTNPPQPPQEGNDANLDNAPRPSMSSTRGAAELPGDRPDSITPSNMREQQNQSETLPAGRTAATDSSTDGQRRPPMPTVTTPSGNNVHIHSSQNPRDEVPSAEETDDQPPPAYTELPGQISEDNNELGTNAVVTDDGRVNIRICQKSRRLTQIFAPQLQRQLTQVQNEAAPPPAYIPESLGGSPTQEPPPQMNVVIHVVGSRGDVQPFVALGKVLKETYGHRVRLATHPTFKDFVTENGLEFFSIGGDPAELMAFMVKNPGLMPGFDTLRSGDVGKRRRGIAEILRGTWRSCIESGNGMGVDPLKQSVEEWMGVEEDLPEEMKKPFVADVIIANPPSFGHIHCAEKLGIPLHIMFTMPWSPTQQFPHPLANITDSNADASLTNYISYTLVEMLTWQGLGDLINKFRKDSLGLDPVSMIWAPGMLNRLKIPHTYCWSPALIPKPKDWANHISISGFYFLSLASNYTPAPDLAEFLAAGEPPVYIGFGSIVVDDPNAMTTMIFEAVKKTGRRALVSKGWGGLGADELGVPEGVFMLGNCPHDWLFKHVSAVVHHGGAGTTAAGISAGKPTVVVPFFGDQPFWGAMTAKAGAGPMPIPYKDLTADKLADAINEALKPESLERAKELANKISKEQGSQNGAQFFHQMLRYDDLRCAISPRRPAVWRLKRTQVRLSAAAATVLAQEGELNFSELKLFRPREYEPDEGPWDPISGGATAIIGSATTMMMGVADFPIETLKLLNIHPDTRKAKNTDASSSAGDAAQPGPSAAASSSSNTRASRPSSTTNLPGDLTPTSSVTENLPGSPTVSDPRHGSPLTSPNAPGSPAHRSNFMAQAMAASSQVSRSSSRERQGQSTPVDGTSSPTTSQSRCRPPPPRSESGTSTFTFSERLQAMNPDAAISTGKGLGRIVGAGFKSPMDFSLNVAKGFNNVPKLYGGEVRQVDKVTDLQSGVKTAFKELGMGMYGSIAGLVTDPYKGAKKEGGVGFVKGVGRGIAGVPLRFMGGVFAFPGYAMKGLYQEALKSKGAMVQNYIIAARISQGYEEATTIPRNERAEIVERWQHIKKNVKRKKNVGEDQIEALQTLIQQKRERRQVWARKLTGNNNNNSRPDSRSRFRPELQPFTSYNELAAPHAPTTQDSSDSRQQHANAYSRRYTEPPRGSSAGYEYNETPLTAEEEAAEAAELEAAIAASVAETNAHNNHDPNHNTSDEELLARAIRASVAELQRPAPASEDNEEALQRAINASIEEASKSGASREEQEMIEETLRQSMLDSGAAGRQARRGRRVRSSDSEWDDSDEEDDIDTEDDEDYKRIIAESKELADLQHNHPVDYRQHVPPSEQQQDSGVVGGSSGGGGQSSSDTFTDAALEEEMRKVLIASEKEENDRRNELQRQMTEEEIVMEYVKKQSMLEEEHRRKMAGASSVAEN</sequence>
<keyword evidence="6" id="KW-1185">Reference proteome</keyword>
<dbReference type="RefSeq" id="XP_033385866.1">
    <property type="nucleotide sequence ID" value="XM_033533733.1"/>
</dbReference>
<feature type="compositionally biased region" description="Polar residues" evidence="2">
    <location>
        <begin position="780"/>
        <end position="803"/>
    </location>
</feature>
<dbReference type="SMART" id="SM00726">
    <property type="entry name" value="UIM"/>
    <property type="match status" value="6"/>
</dbReference>